<sequence>MFEEELNKVNDNNLASPTYGNMKSPFSYHGGKDSNPKKFIQEFVEFSNAMNWNEFQTRISFKLSLHGEARIWIESLEPGLNFNILEKMFLKRFMPLNNVTICINELVAAKRGKEETLLGFLDRLKGIACKGSLPHDVLVAMALKALPVEFTNRLIVAPGGVTWDSLYESCSIWVSTGLETKEVDYECYSGRYSRKGQWDDVNEIRKNGRNSKCFYCEKEGHRIKDCFAFKNFKNKQKEKK</sequence>
<reference evidence="4" key="1">
    <citation type="submission" date="2013-02" db="EMBL/GenBank/DDBJ databases">
        <authorList>
            <consortium name="The Broad Institute Genome Sequencing Platform"/>
            <person name="Cuomo C."/>
            <person name="Becnel J."/>
            <person name="Sanscrainte N."/>
            <person name="Walker B."/>
            <person name="Young S.K."/>
            <person name="Zeng Q."/>
            <person name="Gargeya S."/>
            <person name="Fitzgerald M."/>
            <person name="Haas B."/>
            <person name="Abouelleil A."/>
            <person name="Alvarado L."/>
            <person name="Arachchi H.M."/>
            <person name="Berlin A.M."/>
            <person name="Chapman S.B."/>
            <person name="Dewar J."/>
            <person name="Goldberg J."/>
            <person name="Griggs A."/>
            <person name="Gujja S."/>
            <person name="Hansen M."/>
            <person name="Howarth C."/>
            <person name="Imamovic A."/>
            <person name="Larimer J."/>
            <person name="McCowan C."/>
            <person name="Murphy C."/>
            <person name="Neiman D."/>
            <person name="Pearson M."/>
            <person name="Priest M."/>
            <person name="Roberts A."/>
            <person name="Saif S."/>
            <person name="Shea T."/>
            <person name="Sisk P."/>
            <person name="Sykes S."/>
            <person name="Wortman J."/>
            <person name="Nusbaum C."/>
            <person name="Birren B."/>
        </authorList>
    </citation>
    <scope>NUCLEOTIDE SEQUENCE [LARGE SCALE GENOMIC DNA]</scope>
    <source>
        <strain evidence="4">PRA339</strain>
    </source>
</reference>
<dbReference type="Pfam" id="PF00098">
    <property type="entry name" value="zf-CCHC"/>
    <property type="match status" value="1"/>
</dbReference>
<dbReference type="SUPFAM" id="SSF57756">
    <property type="entry name" value="Retrovirus zinc finger-like domains"/>
    <property type="match status" value="1"/>
</dbReference>
<keyword evidence="1" id="KW-0479">Metal-binding</keyword>
<dbReference type="InterPro" id="IPR036875">
    <property type="entry name" value="Znf_CCHC_sf"/>
</dbReference>
<dbReference type="Proteomes" id="UP000030655">
    <property type="component" value="Unassembled WGS sequence"/>
</dbReference>
<dbReference type="GO" id="GO:0003676">
    <property type="term" value="F:nucleic acid binding"/>
    <property type="evidence" value="ECO:0007669"/>
    <property type="project" value="InterPro"/>
</dbReference>
<dbReference type="PANTHER" id="PTHR33223:SF6">
    <property type="entry name" value="CCHC-TYPE DOMAIN-CONTAINING PROTEIN"/>
    <property type="match status" value="1"/>
</dbReference>
<proteinExistence type="predicted"/>
<dbReference type="HOGENOM" id="CLU_1170929_0_0_1"/>
<dbReference type="PROSITE" id="PS50158">
    <property type="entry name" value="ZF_CCHC"/>
    <property type="match status" value="1"/>
</dbReference>
<evidence type="ECO:0000256" key="1">
    <source>
        <dbReference type="PROSITE-ProRule" id="PRU00047"/>
    </source>
</evidence>
<keyword evidence="1" id="KW-0863">Zinc-finger</keyword>
<reference evidence="3 4" key="2">
    <citation type="submission" date="2014-03" db="EMBL/GenBank/DDBJ databases">
        <title>The Genome Sequence of Anncaliia algerae insect isolate PRA339.</title>
        <authorList>
            <consortium name="The Broad Institute Genome Sequencing Platform"/>
            <consortium name="The Broad Institute Genome Sequencing Center for Infectious Disease"/>
            <person name="Cuomo C."/>
            <person name="Becnel J."/>
            <person name="Sanscrainte N."/>
            <person name="Walker B."/>
            <person name="Young S.K."/>
            <person name="Zeng Q."/>
            <person name="Gargeya S."/>
            <person name="Fitzgerald M."/>
            <person name="Haas B."/>
            <person name="Abouelleil A."/>
            <person name="Alvarado L."/>
            <person name="Arachchi H.M."/>
            <person name="Berlin A.M."/>
            <person name="Chapman S.B."/>
            <person name="Dewar J."/>
            <person name="Goldberg J."/>
            <person name="Griggs A."/>
            <person name="Gujja S."/>
            <person name="Hansen M."/>
            <person name="Howarth C."/>
            <person name="Imamovic A."/>
            <person name="Larimer J."/>
            <person name="McCowan C."/>
            <person name="Murphy C."/>
            <person name="Neiman D."/>
            <person name="Pearson M."/>
            <person name="Priest M."/>
            <person name="Roberts A."/>
            <person name="Saif S."/>
            <person name="Shea T."/>
            <person name="Sisk P."/>
            <person name="Sykes S."/>
            <person name="Wortman J."/>
            <person name="Nusbaum C."/>
            <person name="Birren B."/>
        </authorList>
    </citation>
    <scope>NUCLEOTIDE SEQUENCE [LARGE SCALE GENOMIC DNA]</scope>
    <source>
        <strain evidence="3 4">PRA339</strain>
    </source>
</reference>
<feature type="non-terminal residue" evidence="3">
    <location>
        <position position="240"/>
    </location>
</feature>
<evidence type="ECO:0000259" key="2">
    <source>
        <dbReference type="PROSITE" id="PS50158"/>
    </source>
</evidence>
<accession>A0A059EX25</accession>
<dbReference type="OrthoDB" id="2190428at2759"/>
<organism evidence="3 4">
    <name type="scientific">Anncaliia algerae PRA339</name>
    <dbReference type="NCBI Taxonomy" id="1288291"/>
    <lineage>
        <taxon>Eukaryota</taxon>
        <taxon>Fungi</taxon>
        <taxon>Fungi incertae sedis</taxon>
        <taxon>Microsporidia</taxon>
        <taxon>Tubulinosematoidea</taxon>
        <taxon>Tubulinosematidae</taxon>
        <taxon>Anncaliia</taxon>
    </lineage>
</organism>
<evidence type="ECO:0000313" key="3">
    <source>
        <dbReference type="EMBL" id="KCZ79543.1"/>
    </source>
</evidence>
<dbReference type="InterPro" id="IPR001878">
    <property type="entry name" value="Znf_CCHC"/>
</dbReference>
<keyword evidence="4" id="KW-1185">Reference proteome</keyword>
<name>A0A059EX25_9MICR</name>
<dbReference type="EMBL" id="KK365259">
    <property type="protein sequence ID" value="KCZ79543.1"/>
    <property type="molecule type" value="Genomic_DNA"/>
</dbReference>
<dbReference type="AlphaFoldDB" id="A0A059EX25"/>
<evidence type="ECO:0000313" key="4">
    <source>
        <dbReference type="Proteomes" id="UP000030655"/>
    </source>
</evidence>
<dbReference type="PANTHER" id="PTHR33223">
    <property type="entry name" value="CCHC-TYPE DOMAIN-CONTAINING PROTEIN"/>
    <property type="match status" value="1"/>
</dbReference>
<feature type="domain" description="CCHC-type" evidence="2">
    <location>
        <begin position="212"/>
        <end position="226"/>
    </location>
</feature>
<protein>
    <recommendedName>
        <fullName evidence="2">CCHC-type domain-containing protein</fullName>
    </recommendedName>
</protein>
<dbReference type="GO" id="GO:0008270">
    <property type="term" value="F:zinc ion binding"/>
    <property type="evidence" value="ECO:0007669"/>
    <property type="project" value="UniProtKB-KW"/>
</dbReference>
<dbReference type="VEuPathDB" id="MicrosporidiaDB:H312_03067"/>
<gene>
    <name evidence="3" type="ORF">H312_03067</name>
</gene>
<keyword evidence="1" id="KW-0862">Zinc</keyword>